<dbReference type="EMBL" id="ACVC01000055">
    <property type="protein sequence ID" value="EFO64914.1"/>
    <property type="molecule type" value="Genomic_DNA"/>
</dbReference>
<evidence type="ECO:0000313" key="2">
    <source>
        <dbReference type="EMBL" id="EFO64914.1"/>
    </source>
</evidence>
<name>E1EY19_GIAIA</name>
<evidence type="ECO:0000313" key="3">
    <source>
        <dbReference type="Proteomes" id="UP000008974"/>
    </source>
</evidence>
<gene>
    <name evidence="2" type="ORF">GLP15_4268</name>
</gene>
<proteinExistence type="predicted"/>
<sequence>MKRDSANTREKDVASFSDTSSESSTPFDFAVAEQYLTILASPWHTSRTPIKAKLRPKRSQRQRFARTRNAKFMFLDESSDVNSDATSTSSEDYEVVAQLIRRRPRTKILSVPSDNETSDGTSDDGDTGVVFFVPGGRRSTRSEPSEPPRKLCLDGLVDILLDLAES</sequence>
<reference evidence="2 3" key="1">
    <citation type="journal article" date="2010" name="BMC Genomics">
        <title>Genome analysis and comparative genomics of a Giardia intestinalis assemblage E isolate.</title>
        <authorList>
            <person name="Jerlstrom-Hultqvist J."/>
            <person name="Franzen O."/>
            <person name="Ankarklev J."/>
            <person name="Xu F."/>
            <person name="Nohynkova E."/>
            <person name="Andersson J.O."/>
            <person name="Svard S.G."/>
            <person name="Andersson B."/>
        </authorList>
    </citation>
    <scope>NUCLEOTIDE SEQUENCE [LARGE SCALE GENOMIC DNA]</scope>
    <source>
        <strain evidence="2 3">P15</strain>
    </source>
</reference>
<dbReference type="AlphaFoldDB" id="E1EY19"/>
<feature type="compositionally biased region" description="Basic and acidic residues" evidence="1">
    <location>
        <begin position="1"/>
        <end position="13"/>
    </location>
</feature>
<feature type="compositionally biased region" description="Basic and acidic residues" evidence="1">
    <location>
        <begin position="140"/>
        <end position="149"/>
    </location>
</feature>
<protein>
    <submittedName>
        <fullName evidence="2">Uncharacterized protein</fullName>
    </submittedName>
</protein>
<dbReference type="VEuPathDB" id="GiardiaDB:GLP15_4268"/>
<organism evidence="2 3">
    <name type="scientific">Giardia intestinalis (strain P15)</name>
    <name type="common">Giardia lamblia</name>
    <dbReference type="NCBI Taxonomy" id="658858"/>
    <lineage>
        <taxon>Eukaryota</taxon>
        <taxon>Metamonada</taxon>
        <taxon>Diplomonadida</taxon>
        <taxon>Hexamitidae</taxon>
        <taxon>Giardiinae</taxon>
        <taxon>Giardia</taxon>
    </lineage>
</organism>
<feature type="region of interest" description="Disordered" evidence="1">
    <location>
        <begin position="1"/>
        <end position="24"/>
    </location>
</feature>
<comment type="caution">
    <text evidence="2">The sequence shown here is derived from an EMBL/GenBank/DDBJ whole genome shotgun (WGS) entry which is preliminary data.</text>
</comment>
<feature type="compositionally biased region" description="Low complexity" evidence="1">
    <location>
        <begin position="15"/>
        <end position="24"/>
    </location>
</feature>
<evidence type="ECO:0000256" key="1">
    <source>
        <dbReference type="SAM" id="MobiDB-lite"/>
    </source>
</evidence>
<dbReference type="OrthoDB" id="10267708at2759"/>
<feature type="region of interest" description="Disordered" evidence="1">
    <location>
        <begin position="107"/>
        <end position="149"/>
    </location>
</feature>
<dbReference type="Proteomes" id="UP000008974">
    <property type="component" value="Unassembled WGS sequence"/>
</dbReference>
<accession>E1EY19</accession>
<dbReference type="OMA" id="EPPRKLC"/>